<dbReference type="AlphaFoldDB" id="A0A9N9LUE5"/>
<keyword evidence="2" id="KW-1185">Reference proteome</keyword>
<gene>
    <name evidence="1" type="ORF">HYALB_00008733</name>
</gene>
<sequence length="184" mass="20643">MADPTNSATLGNSLLSPFTTQEQMQGRYDLPFFDTAGWDSSFMDWNSNSGIDQTAMSLNPQALVSNPALGNTTISEGDMNVGNSVNPPECGNFSQDIEQKMEDRFQDIQKKIDDQEREMLAEMLTERVTNKLEVVIRDHYEVMDDLGKASKTYRRMMDCTVKLVDEVEQKTGVNGLSRIVISDI</sequence>
<protein>
    <submittedName>
        <fullName evidence="1">Uncharacterized protein</fullName>
    </submittedName>
</protein>
<evidence type="ECO:0000313" key="1">
    <source>
        <dbReference type="EMBL" id="CAG8977706.1"/>
    </source>
</evidence>
<organism evidence="1 2">
    <name type="scientific">Hymenoscyphus albidus</name>
    <dbReference type="NCBI Taxonomy" id="595503"/>
    <lineage>
        <taxon>Eukaryota</taxon>
        <taxon>Fungi</taxon>
        <taxon>Dikarya</taxon>
        <taxon>Ascomycota</taxon>
        <taxon>Pezizomycotina</taxon>
        <taxon>Leotiomycetes</taxon>
        <taxon>Helotiales</taxon>
        <taxon>Helotiaceae</taxon>
        <taxon>Hymenoscyphus</taxon>
    </lineage>
</organism>
<name>A0A9N9LUE5_9HELO</name>
<reference evidence="1" key="1">
    <citation type="submission" date="2021-07" db="EMBL/GenBank/DDBJ databases">
        <authorList>
            <person name="Durling M."/>
        </authorList>
    </citation>
    <scope>NUCLEOTIDE SEQUENCE</scope>
</reference>
<comment type="caution">
    <text evidence="1">The sequence shown here is derived from an EMBL/GenBank/DDBJ whole genome shotgun (WGS) entry which is preliminary data.</text>
</comment>
<accession>A0A9N9LUE5</accession>
<dbReference type="Proteomes" id="UP000701801">
    <property type="component" value="Unassembled WGS sequence"/>
</dbReference>
<dbReference type="EMBL" id="CAJVRM010000230">
    <property type="protein sequence ID" value="CAG8977706.1"/>
    <property type="molecule type" value="Genomic_DNA"/>
</dbReference>
<evidence type="ECO:0000313" key="2">
    <source>
        <dbReference type="Proteomes" id="UP000701801"/>
    </source>
</evidence>
<proteinExistence type="predicted"/>